<dbReference type="Pfam" id="PF00583">
    <property type="entry name" value="Acetyltransf_1"/>
    <property type="match status" value="2"/>
</dbReference>
<dbReference type="CDD" id="cd04301">
    <property type="entry name" value="NAT_SF"/>
    <property type="match status" value="2"/>
</dbReference>
<dbReference type="SUPFAM" id="SSF55729">
    <property type="entry name" value="Acyl-CoA N-acyltransferases (Nat)"/>
    <property type="match status" value="2"/>
</dbReference>
<evidence type="ECO:0000259" key="3">
    <source>
        <dbReference type="PROSITE" id="PS51186"/>
    </source>
</evidence>
<sequence length="281" mass="30087">MTTTLRPTAPERHTDGGGRARAYEVCVNGRPVGSVRLATDARLGPAAGRIEQLHIDEADRHRGRGTVAALAAEEVLRGWGCTQLVVSVPASATTALGLTAALGYRERGRNMLKRLTDPPELPEGSAIRPLTEADYPAWHAHKRAGYVADLLARGLTRQQADTKADTEYATLLPQGPDTPAALLRVLTHGGTDVGTIWIALREGEPDAAESGEAYVCAVEVAEEHRGHGHGRTLMLAAERASLAHGAHSLGLHVFGGNTPALRLYESLGYESIKYLFYKPLL</sequence>
<keyword evidence="2" id="KW-0012">Acyltransferase</keyword>
<dbReference type="InterPro" id="IPR000182">
    <property type="entry name" value="GNAT_dom"/>
</dbReference>
<accession>A0A060ZP98</accession>
<evidence type="ECO:0000313" key="4">
    <source>
        <dbReference type="EMBL" id="CDR05191.1"/>
    </source>
</evidence>
<evidence type="ECO:0000256" key="2">
    <source>
        <dbReference type="ARBA" id="ARBA00023315"/>
    </source>
</evidence>
<dbReference type="HOGENOM" id="CLU_1000846_0_0_11"/>
<keyword evidence="1 4" id="KW-0808">Transferase</keyword>
<evidence type="ECO:0000313" key="5">
    <source>
        <dbReference type="EMBL" id="MBP2066473.1"/>
    </source>
</evidence>
<protein>
    <submittedName>
        <fullName evidence="4">GCN5-related N-acetyltransferase</fullName>
    </submittedName>
    <submittedName>
        <fullName evidence="5">Ribosomal protein S18 acetylase RimI-like enzyme</fullName>
    </submittedName>
</protein>
<dbReference type="InterPro" id="IPR050832">
    <property type="entry name" value="Bact_Acetyltransf"/>
</dbReference>
<dbReference type="Gene3D" id="3.40.630.30">
    <property type="match status" value="2"/>
</dbReference>
<reference evidence="5 6" key="2">
    <citation type="submission" date="2021-03" db="EMBL/GenBank/DDBJ databases">
        <title>Genomic Encyclopedia of Type Strains, Phase IV (KMG-IV): sequencing the most valuable type-strain genomes for metagenomic binning, comparative biology and taxonomic classification.</title>
        <authorList>
            <person name="Goeker M."/>
        </authorList>
    </citation>
    <scope>NUCLEOTIDE SEQUENCE [LARGE SCALE GENOMIC DNA]</scope>
    <source>
        <strain evidence="5 6">DSM 41954</strain>
    </source>
</reference>
<feature type="domain" description="N-acetyltransferase" evidence="3">
    <location>
        <begin position="125"/>
        <end position="281"/>
    </location>
</feature>
<gene>
    <name evidence="5" type="ORF">J2Z30_007522</name>
    <name evidence="4" type="ORF">SIRAN2160</name>
</gene>
<reference evidence="4" key="1">
    <citation type="submission" date="2014-05" db="EMBL/GenBank/DDBJ databases">
        <authorList>
            <person name="Horn Fabian"/>
        </authorList>
    </citation>
    <scope>NUCLEOTIDE SEQUENCE</scope>
</reference>
<feature type="domain" description="N-acetyltransferase" evidence="3">
    <location>
        <begin position="1"/>
        <end position="128"/>
    </location>
</feature>
<dbReference type="InterPro" id="IPR016181">
    <property type="entry name" value="Acyl_CoA_acyltransferase"/>
</dbReference>
<dbReference type="EMBL" id="JAGGLR010000025">
    <property type="protein sequence ID" value="MBP2066473.1"/>
    <property type="molecule type" value="Genomic_DNA"/>
</dbReference>
<evidence type="ECO:0000313" key="6">
    <source>
        <dbReference type="Proteomes" id="UP000756710"/>
    </source>
</evidence>
<keyword evidence="6" id="KW-1185">Reference proteome</keyword>
<dbReference type="GO" id="GO:0016747">
    <property type="term" value="F:acyltransferase activity, transferring groups other than amino-acyl groups"/>
    <property type="evidence" value="ECO:0007669"/>
    <property type="project" value="InterPro"/>
</dbReference>
<dbReference type="RefSeq" id="WP_044568600.1">
    <property type="nucleotide sequence ID" value="NZ_BAABDR010000012.1"/>
</dbReference>
<dbReference type="PANTHER" id="PTHR43877">
    <property type="entry name" value="AMINOALKYLPHOSPHONATE N-ACETYLTRANSFERASE-RELATED-RELATED"/>
    <property type="match status" value="1"/>
</dbReference>
<dbReference type="AlphaFoldDB" id="A0A060ZP98"/>
<dbReference type="Proteomes" id="UP000756710">
    <property type="component" value="Unassembled WGS sequence"/>
</dbReference>
<evidence type="ECO:0000256" key="1">
    <source>
        <dbReference type="ARBA" id="ARBA00022679"/>
    </source>
</evidence>
<name>A0A060ZP98_9ACTN</name>
<dbReference type="EMBL" id="LK022848">
    <property type="protein sequence ID" value="CDR05191.1"/>
    <property type="molecule type" value="Genomic_DNA"/>
</dbReference>
<proteinExistence type="predicted"/>
<organism evidence="4">
    <name type="scientific">Streptomyces iranensis</name>
    <dbReference type="NCBI Taxonomy" id="576784"/>
    <lineage>
        <taxon>Bacteria</taxon>
        <taxon>Bacillati</taxon>
        <taxon>Actinomycetota</taxon>
        <taxon>Actinomycetes</taxon>
        <taxon>Kitasatosporales</taxon>
        <taxon>Streptomycetaceae</taxon>
        <taxon>Streptomyces</taxon>
        <taxon>Streptomyces violaceusniger group</taxon>
    </lineage>
</organism>
<dbReference type="PROSITE" id="PS51186">
    <property type="entry name" value="GNAT"/>
    <property type="match status" value="2"/>
</dbReference>